<dbReference type="Proteomes" id="UP001433268">
    <property type="component" value="Unassembled WGS sequence"/>
</dbReference>
<dbReference type="InterPro" id="IPR011032">
    <property type="entry name" value="GroES-like_sf"/>
</dbReference>
<evidence type="ECO:0000256" key="7">
    <source>
        <dbReference type="SAM" id="MobiDB-lite"/>
    </source>
</evidence>
<dbReference type="InterPro" id="IPR036736">
    <property type="entry name" value="ACP-like_sf"/>
</dbReference>
<dbReference type="InterPro" id="IPR036291">
    <property type="entry name" value="NAD(P)-bd_dom_sf"/>
</dbReference>
<evidence type="ECO:0000256" key="4">
    <source>
        <dbReference type="ARBA" id="ARBA00023002"/>
    </source>
</evidence>
<evidence type="ECO:0000256" key="1">
    <source>
        <dbReference type="ARBA" id="ARBA00022450"/>
    </source>
</evidence>
<dbReference type="Pfam" id="PF00109">
    <property type="entry name" value="ketoacyl-synt"/>
    <property type="match status" value="1"/>
</dbReference>
<evidence type="ECO:0000256" key="5">
    <source>
        <dbReference type="ARBA" id="ARBA00023268"/>
    </source>
</evidence>
<dbReference type="SUPFAM" id="SSF51735">
    <property type="entry name" value="NAD(P)-binding Rossmann-fold domains"/>
    <property type="match status" value="2"/>
</dbReference>
<dbReference type="InterPro" id="IPR001227">
    <property type="entry name" value="Ac_transferase_dom_sf"/>
</dbReference>
<sequence length="2328" mass="250154">MPTIKPIAVVGIGCRLPGESSNTEALWEVLSQGKNCFSKVPEYRFNADAFYHQSDKTGTLTAVGGHFLAEDIAKFDASFFGISPSDAKAMDPQQRALLEVIYEGLENAGIPMESLAGSNTSCHVGCFTRDWSDMQIRDSEPSPKYTILGIGAAMLANRISWFYDWHGPSISLDTACSSSLVALDLACQALNNGDANVAVAAGVNLIFNPDLMMWLSNMSFLAKDGRSKSFDGGADGYGRGEGVAAVILKSLDRALQDGDCIRAVIRGTGTNQDGHTSGITLPSPEAQTNLIRSVYESAKLDFKETGYFEAHIGHTEGAAGLVGLIKAVLMLEKGLIPPSVNITNLSPRIPFDRLGVVVPRQLIPWPTEGLRRATVSSFGYGGTNAHVVVDDAASYLRLAALAGHHNTAHLWDGDSDGGGSSGSDSGIVDETFPSPAPSLPETSGFDFGLKPRPRLFVFSAHDEKSLAAIRQKYAAYLGSQKEMSASEPCFFDRLAFTLHARRSVLPWKTWTVATDMEDTPEAFASQAEPPVRSTSKPRIGFVFTGQGAQWAGMGQELLQYPVFRSSLTSADEYLRERLGCEWSVVEEIGRDAKTSRLHLAKFSQPLCTILQIALTELLGSWGVEATAVVGHSSGEIAAAVCTGALSREDGWEIAYWRGKLSSDLTTRNAALKGAMAAAGTSAEKALEYIKQVTNGTIQVACVNSPESVTLSGDEAAVDEVVDLLKADKLFVRKLKVENAYHSYHMSSIAEEYLASINGCLPSTPSKNIKLLSSVTGRSMDLAGLGPQYWVDNLTSTVVFSDALALLLKGEGRRRRRGETAVDLLVEVGPHAALQGPVKQVLAAEGCRNVAYTSILRRGKDAVASALETAGQLFTHGCSVDVMAVNQVSTNDKCDAPLVNLPTYPWNHGKSYWSESRLRKALRFRTHRRLDLLGAPASDFTRGDPAWKNHLRTSELPWIRDHKIQRTVCTTSGSSFAYPVAHTERELENNCSGFVSLQYQDSNGSDASSRETELEREVFEAAIAAEEAQCQEAMESVDFYARTESLGLQYGPSFRNLADIKSGPASACANVTIPDTASTIPYGYEDEHLIHPATLDCIFQLLYAALGGSSGQLEMAAIPFFIEKLKVATNCPREPGRALRGFARSQALGLVEYAADIAFGKLHGRSPPQIKISGIRCRRIGDCQDHAASATVQQRYGQFRIAPDLALASTADLERYLTPESSSQAEGAFAEAAVALAKILELVAHKDPYATILELGNDTRSALVPALLALSKSGLDLVKSAAFTVASNNKQHSEDEEHIVECRDDRRLNITHESMQSILADREANFKAVVLSADSDLSQLKTATALVGEHGFLLHTAHDWDAAEVTIGHCKSVGFAQTIIIPFPDNHHLVVASRTRSRDSAQMSDSITILLPDSPSETTLALANELALQFESQGLAIVKTHLRPDTLEQVSGSSCISLLELDDRFDLSEDPSRYDTVKNLYLNAKRLLWVSAGSSPHQGVIQGLSRTVKNENPHLDVAHLGLAAASLVDAHHSAVLVARLFLAGTEDREFVVDEGGVLKVSRYAADDAMNAYMLRMLDKNSAQTVPVGQIQTPLKLAIRSPGLLESMWFTADDRWQAQLEPDEIEIETRAIGTNFRDVLVLMGVLSDNLLGLEASGIVRRVGSAVTRFRPGDRVVTSSRGCYRTLHQTKEVMCQAIPEGVDFAEAASVPLVFMTALGALRDLAHLQPGETILIHAAAGGVGQAAIQLAQHYGATVLATVGSPAKAKKLQEAYGISPDHIFHSRDASFVGGVLRATGGRGVDVVLNSLSGELLRQTWHCVAPFGRFVEIGIKDIEENAGLDMAPFKKSTSFAFLNINLMLDEYHQKAGALLADVTQLFSQGVIKPVDSVSSYPVSSLPSAVATMQAGKHIGKVVITLSPQDELSVPTSVANRWQLKGEDATYLIIGGLGGLGRSLALHMSDCGAKNIAVLSRTGSSDPKAAPLRLELEKRGARVVFHGCDVADADQLESSLAKIAAELPPIAGCIHSAMLLRDGVFENMSHTDFRDSLRPKVHGSWNLHRLLPRDLDFFILLSSISGVTGNPGQANYAAGNAFMDQLAAFRRSWGLAATSLDLGLLLDVGFVAERDGVSNLKKWESVGLRDAEFRHLVTAATRGSIPAPGDDGAGGRKGETYALPAQVVCGLATGGHVAAHSLPEPFYFTDPRFAQPVQAELASSSQSTNGPAGADDAKKALRQSLGSSTSLAHAAGVVGEALQARLAAVMDSEPGNIDLRRPLHAYGVDSLMAVEMRNWVVHELQCDISLFDLLGSPNLADLAAKIAGVSRLVPAFESE</sequence>
<accession>A0ABR1WX26</accession>
<dbReference type="Pfam" id="PF02801">
    <property type="entry name" value="Ketoacyl-synt_C"/>
    <property type="match status" value="1"/>
</dbReference>
<evidence type="ECO:0000313" key="11">
    <source>
        <dbReference type="EMBL" id="KAK8087715.1"/>
    </source>
</evidence>
<dbReference type="PROSITE" id="PS00606">
    <property type="entry name" value="KS3_1"/>
    <property type="match status" value="1"/>
</dbReference>
<dbReference type="RefSeq" id="XP_066670609.1">
    <property type="nucleotide sequence ID" value="XM_066806991.1"/>
</dbReference>
<feature type="active site" description="Proton donor; for dehydratase activity" evidence="6">
    <location>
        <position position="1095"/>
    </location>
</feature>
<dbReference type="InterPro" id="IPR006162">
    <property type="entry name" value="Ppantetheine_attach_site"/>
</dbReference>
<evidence type="ECO:0000259" key="9">
    <source>
        <dbReference type="PROSITE" id="PS52004"/>
    </source>
</evidence>
<dbReference type="PROSITE" id="PS52019">
    <property type="entry name" value="PKS_MFAS_DH"/>
    <property type="match status" value="1"/>
</dbReference>
<dbReference type="PANTHER" id="PTHR43775:SF29">
    <property type="entry name" value="ASPERFURANONE POLYKETIDE SYNTHASE AFOG-RELATED"/>
    <property type="match status" value="1"/>
</dbReference>
<dbReference type="InterPro" id="IPR013968">
    <property type="entry name" value="PKS_KR"/>
</dbReference>
<dbReference type="Gene3D" id="3.40.50.720">
    <property type="entry name" value="NAD(P)-binding Rossmann-like Domain"/>
    <property type="match status" value="2"/>
</dbReference>
<dbReference type="SUPFAM" id="SSF55048">
    <property type="entry name" value="Probable ACP-binding domain of malonyl-CoA ACP transacylase"/>
    <property type="match status" value="1"/>
</dbReference>
<dbReference type="InterPro" id="IPR057326">
    <property type="entry name" value="KR_dom"/>
</dbReference>
<dbReference type="SUPFAM" id="SSF47336">
    <property type="entry name" value="ACP-like"/>
    <property type="match status" value="1"/>
</dbReference>
<dbReference type="Pfam" id="PF00698">
    <property type="entry name" value="Acyl_transf_1"/>
    <property type="match status" value="1"/>
</dbReference>
<keyword evidence="3" id="KW-0808">Transferase</keyword>
<keyword evidence="5" id="KW-0511">Multifunctional enzyme</keyword>
<keyword evidence="4" id="KW-0560">Oxidoreductase</keyword>
<keyword evidence="1" id="KW-0596">Phosphopantetheine</keyword>
<dbReference type="InterPro" id="IPR050091">
    <property type="entry name" value="PKS_NRPS_Biosynth_Enz"/>
</dbReference>
<dbReference type="PROSITE" id="PS00012">
    <property type="entry name" value="PHOSPHOPANTETHEINE"/>
    <property type="match status" value="1"/>
</dbReference>
<dbReference type="InterPro" id="IPR014031">
    <property type="entry name" value="Ketoacyl_synth_C"/>
</dbReference>
<dbReference type="InterPro" id="IPR014043">
    <property type="entry name" value="Acyl_transferase_dom"/>
</dbReference>
<dbReference type="Pfam" id="PF14765">
    <property type="entry name" value="PS-DH"/>
    <property type="match status" value="1"/>
</dbReference>
<comment type="caution">
    <text evidence="11">The sequence shown here is derived from an EMBL/GenBank/DDBJ whole genome shotgun (WGS) entry which is preliminary data.</text>
</comment>
<name>A0ABR1WX26_9PEZI</name>
<dbReference type="PROSITE" id="PS50075">
    <property type="entry name" value="CARRIER"/>
    <property type="match status" value="1"/>
</dbReference>
<keyword evidence="2" id="KW-0597">Phosphoprotein</keyword>
<feature type="region of interest" description="Disordered" evidence="7">
    <location>
        <begin position="2207"/>
        <end position="2230"/>
    </location>
</feature>
<feature type="domain" description="Carrier" evidence="8">
    <location>
        <begin position="2242"/>
        <end position="2319"/>
    </location>
</feature>
<evidence type="ECO:0000256" key="3">
    <source>
        <dbReference type="ARBA" id="ARBA00022679"/>
    </source>
</evidence>
<evidence type="ECO:0000256" key="2">
    <source>
        <dbReference type="ARBA" id="ARBA00022553"/>
    </source>
</evidence>
<organism evidence="11 12">
    <name type="scientific">Apiospora hydei</name>
    <dbReference type="NCBI Taxonomy" id="1337664"/>
    <lineage>
        <taxon>Eukaryota</taxon>
        <taxon>Fungi</taxon>
        <taxon>Dikarya</taxon>
        <taxon>Ascomycota</taxon>
        <taxon>Pezizomycotina</taxon>
        <taxon>Sordariomycetes</taxon>
        <taxon>Xylariomycetidae</taxon>
        <taxon>Amphisphaeriales</taxon>
        <taxon>Apiosporaceae</taxon>
        <taxon>Apiospora</taxon>
    </lineage>
</organism>
<protein>
    <submittedName>
        <fullName evidence="11">Polyketide synthase</fullName>
    </submittedName>
</protein>
<feature type="region of interest" description="C-terminal hotdog fold" evidence="6">
    <location>
        <begin position="1030"/>
        <end position="1185"/>
    </location>
</feature>
<dbReference type="SMART" id="SM00823">
    <property type="entry name" value="PKS_PP"/>
    <property type="match status" value="1"/>
</dbReference>
<dbReference type="Gene3D" id="1.10.1200.10">
    <property type="entry name" value="ACP-like"/>
    <property type="match status" value="1"/>
</dbReference>
<proteinExistence type="predicted"/>
<dbReference type="SMART" id="SM00827">
    <property type="entry name" value="PKS_AT"/>
    <property type="match status" value="1"/>
</dbReference>
<dbReference type="PANTHER" id="PTHR43775">
    <property type="entry name" value="FATTY ACID SYNTHASE"/>
    <property type="match status" value="1"/>
</dbReference>
<feature type="active site" description="Proton acceptor; for dehydratase activity" evidence="6">
    <location>
        <position position="926"/>
    </location>
</feature>
<dbReference type="Gene3D" id="3.30.70.3290">
    <property type="match status" value="1"/>
</dbReference>
<dbReference type="InterPro" id="IPR014030">
    <property type="entry name" value="Ketoacyl_synth_N"/>
</dbReference>
<dbReference type="Gene3D" id="3.40.366.10">
    <property type="entry name" value="Malonyl-Coenzyme A Acyl Carrier Protein, domain 2"/>
    <property type="match status" value="1"/>
</dbReference>
<evidence type="ECO:0000256" key="6">
    <source>
        <dbReference type="PROSITE-ProRule" id="PRU01363"/>
    </source>
</evidence>
<dbReference type="CDD" id="cd00833">
    <property type="entry name" value="PKS"/>
    <property type="match status" value="1"/>
</dbReference>
<dbReference type="SMART" id="SM00825">
    <property type="entry name" value="PKS_KS"/>
    <property type="match status" value="1"/>
</dbReference>
<dbReference type="CDD" id="cd05195">
    <property type="entry name" value="enoyl_red"/>
    <property type="match status" value="1"/>
</dbReference>
<feature type="compositionally biased region" description="Polar residues" evidence="7">
    <location>
        <begin position="2210"/>
        <end position="2219"/>
    </location>
</feature>
<dbReference type="Gene3D" id="3.40.47.10">
    <property type="match status" value="2"/>
</dbReference>
<dbReference type="PROSITE" id="PS52004">
    <property type="entry name" value="KS3_2"/>
    <property type="match status" value="1"/>
</dbReference>
<feature type="region of interest" description="N-terminal hotdog fold" evidence="6">
    <location>
        <begin position="895"/>
        <end position="1018"/>
    </location>
</feature>
<dbReference type="Pfam" id="PF13602">
    <property type="entry name" value="ADH_zinc_N_2"/>
    <property type="match status" value="1"/>
</dbReference>
<dbReference type="GeneID" id="92040051"/>
<dbReference type="InterPro" id="IPR016035">
    <property type="entry name" value="Acyl_Trfase/lysoPLipase"/>
</dbReference>
<evidence type="ECO:0000313" key="12">
    <source>
        <dbReference type="Proteomes" id="UP001433268"/>
    </source>
</evidence>
<dbReference type="SMART" id="SM00829">
    <property type="entry name" value="PKS_ER"/>
    <property type="match status" value="1"/>
</dbReference>
<gene>
    <name evidence="11" type="ORF">PG997_002676</name>
</gene>
<dbReference type="InterPro" id="IPR042104">
    <property type="entry name" value="PKS_dehydratase_sf"/>
</dbReference>
<dbReference type="InterPro" id="IPR016036">
    <property type="entry name" value="Malonyl_transacylase_ACP-bd"/>
</dbReference>
<dbReference type="InterPro" id="IPR020843">
    <property type="entry name" value="ER"/>
</dbReference>
<dbReference type="InterPro" id="IPR009081">
    <property type="entry name" value="PP-bd_ACP"/>
</dbReference>
<dbReference type="Gene3D" id="3.10.129.120">
    <property type="match status" value="1"/>
</dbReference>
<dbReference type="SUPFAM" id="SSF52151">
    <property type="entry name" value="FabD/lysophospholipase-like"/>
    <property type="match status" value="1"/>
</dbReference>
<feature type="domain" description="Ketosynthase family 3 (KS3)" evidence="9">
    <location>
        <begin position="4"/>
        <end position="391"/>
    </location>
</feature>
<dbReference type="Gene3D" id="3.10.129.110">
    <property type="entry name" value="Polyketide synthase dehydratase"/>
    <property type="match status" value="1"/>
</dbReference>
<dbReference type="SMART" id="SM00822">
    <property type="entry name" value="PKS_KR"/>
    <property type="match status" value="1"/>
</dbReference>
<dbReference type="Pfam" id="PF00550">
    <property type="entry name" value="PP-binding"/>
    <property type="match status" value="1"/>
</dbReference>
<dbReference type="InterPro" id="IPR016039">
    <property type="entry name" value="Thiolase-like"/>
</dbReference>
<dbReference type="InterPro" id="IPR020806">
    <property type="entry name" value="PKS_PP-bd"/>
</dbReference>
<feature type="region of interest" description="Disordered" evidence="7">
    <location>
        <begin position="411"/>
        <end position="440"/>
    </location>
</feature>
<keyword evidence="12" id="KW-1185">Reference proteome</keyword>
<dbReference type="Pfam" id="PF08659">
    <property type="entry name" value="KR"/>
    <property type="match status" value="1"/>
</dbReference>
<dbReference type="InterPro" id="IPR049900">
    <property type="entry name" value="PKS_mFAS_DH"/>
</dbReference>
<dbReference type="SUPFAM" id="SSF53901">
    <property type="entry name" value="Thiolase-like"/>
    <property type="match status" value="1"/>
</dbReference>
<dbReference type="SUPFAM" id="SSF50129">
    <property type="entry name" value="GroES-like"/>
    <property type="match status" value="1"/>
</dbReference>
<dbReference type="Gene3D" id="3.90.180.10">
    <property type="entry name" value="Medium-chain alcohol dehydrogenases, catalytic domain"/>
    <property type="match status" value="1"/>
</dbReference>
<dbReference type="InterPro" id="IPR013154">
    <property type="entry name" value="ADH-like_N"/>
</dbReference>
<dbReference type="InterPro" id="IPR018201">
    <property type="entry name" value="Ketoacyl_synth_AS"/>
</dbReference>
<evidence type="ECO:0000259" key="8">
    <source>
        <dbReference type="PROSITE" id="PS50075"/>
    </source>
</evidence>
<dbReference type="Pfam" id="PF08240">
    <property type="entry name" value="ADH_N"/>
    <property type="match status" value="1"/>
</dbReference>
<feature type="domain" description="PKS/mFAS DH" evidence="10">
    <location>
        <begin position="895"/>
        <end position="1185"/>
    </location>
</feature>
<reference evidence="11 12" key="1">
    <citation type="submission" date="2023-01" db="EMBL/GenBank/DDBJ databases">
        <title>Analysis of 21 Apiospora genomes using comparative genomics revels a genus with tremendous synthesis potential of carbohydrate active enzymes and secondary metabolites.</title>
        <authorList>
            <person name="Sorensen T."/>
        </authorList>
    </citation>
    <scope>NUCLEOTIDE SEQUENCE [LARGE SCALE GENOMIC DNA]</scope>
    <source>
        <strain evidence="11 12">CBS 114990</strain>
    </source>
</reference>
<dbReference type="EMBL" id="JAQQWN010000004">
    <property type="protein sequence ID" value="KAK8087715.1"/>
    <property type="molecule type" value="Genomic_DNA"/>
</dbReference>
<dbReference type="InterPro" id="IPR020841">
    <property type="entry name" value="PKS_Beta-ketoAc_synthase_dom"/>
</dbReference>
<dbReference type="InterPro" id="IPR049551">
    <property type="entry name" value="PKS_DH_C"/>
</dbReference>
<evidence type="ECO:0000259" key="10">
    <source>
        <dbReference type="PROSITE" id="PS52019"/>
    </source>
</evidence>